<keyword evidence="3" id="KW-1185">Reference proteome</keyword>
<feature type="compositionally biased region" description="Acidic residues" evidence="1">
    <location>
        <begin position="216"/>
        <end position="225"/>
    </location>
</feature>
<accession>A0A8B6CP61</accession>
<dbReference type="EMBL" id="UYJE01002048">
    <property type="protein sequence ID" value="VDI07424.1"/>
    <property type="molecule type" value="Genomic_DNA"/>
</dbReference>
<dbReference type="Gene3D" id="3.40.395.10">
    <property type="entry name" value="Adenoviral Proteinase, Chain A"/>
    <property type="match status" value="1"/>
</dbReference>
<proteinExistence type="predicted"/>
<dbReference type="Proteomes" id="UP000596742">
    <property type="component" value="Unassembled WGS sequence"/>
</dbReference>
<organism evidence="2 3">
    <name type="scientific">Mytilus galloprovincialis</name>
    <name type="common">Mediterranean mussel</name>
    <dbReference type="NCBI Taxonomy" id="29158"/>
    <lineage>
        <taxon>Eukaryota</taxon>
        <taxon>Metazoa</taxon>
        <taxon>Spiralia</taxon>
        <taxon>Lophotrochozoa</taxon>
        <taxon>Mollusca</taxon>
        <taxon>Bivalvia</taxon>
        <taxon>Autobranchia</taxon>
        <taxon>Pteriomorphia</taxon>
        <taxon>Mytilida</taxon>
        <taxon>Mytiloidea</taxon>
        <taxon>Mytilidae</taxon>
        <taxon>Mytilinae</taxon>
        <taxon>Mytilus</taxon>
    </lineage>
</organism>
<feature type="region of interest" description="Disordered" evidence="1">
    <location>
        <begin position="199"/>
        <end position="225"/>
    </location>
</feature>
<gene>
    <name evidence="2" type="ORF">MGAL_10B075328</name>
</gene>
<dbReference type="SUPFAM" id="SSF54001">
    <property type="entry name" value="Cysteine proteinases"/>
    <property type="match status" value="1"/>
</dbReference>
<dbReference type="InterPro" id="IPR038765">
    <property type="entry name" value="Papain-like_cys_pep_sf"/>
</dbReference>
<reference evidence="2" key="1">
    <citation type="submission" date="2018-11" db="EMBL/GenBank/DDBJ databases">
        <authorList>
            <person name="Alioto T."/>
            <person name="Alioto T."/>
        </authorList>
    </citation>
    <scope>NUCLEOTIDE SEQUENCE</scope>
</reference>
<dbReference type="OrthoDB" id="6427852at2759"/>
<comment type="caution">
    <text evidence="2">The sequence shown here is derived from an EMBL/GenBank/DDBJ whole genome shotgun (WGS) entry which is preliminary data.</text>
</comment>
<sequence>MDEFYLFVNSGDSLDLFPENRGGQFSVRLPRSHLTNGTWECALLEMTFVPTFEIPTRRVYLCSDVVREESYVRDTYLPLLQSVAVRRDETMEVVFERPLYRTTRGRRARGHPGTTDVPGSIRTFPATIRRGHEKTTRLSPRRRQTGDPRDGETAHERPDGGGEEEETTQTEETTTNDLIACEECGLVFVHRRGLEEHACGREEEERISKARRLDSSEDTSEYDTDEDALPMSDAELEEALEGLPVDVRCAEELPADISHRPMTYVVNTDTCDGPGKHWVAFHFPSTGPAEFFDSLGRSPEYYHRRFRNVLIANGPQYRFSTTQVQPGSSDTCGLYCVHFVKMRYRNISMEDIVKDFSPRDLMSNDDKLLALYE</sequence>
<feature type="region of interest" description="Disordered" evidence="1">
    <location>
        <begin position="104"/>
        <end position="176"/>
    </location>
</feature>
<protein>
    <submittedName>
        <fullName evidence="2">Uncharacterized protein</fullName>
    </submittedName>
</protein>
<evidence type="ECO:0000256" key="1">
    <source>
        <dbReference type="SAM" id="MobiDB-lite"/>
    </source>
</evidence>
<feature type="compositionally biased region" description="Basic and acidic residues" evidence="1">
    <location>
        <begin position="199"/>
        <end position="215"/>
    </location>
</feature>
<evidence type="ECO:0000313" key="2">
    <source>
        <dbReference type="EMBL" id="VDI07424.1"/>
    </source>
</evidence>
<evidence type="ECO:0000313" key="3">
    <source>
        <dbReference type="Proteomes" id="UP000596742"/>
    </source>
</evidence>
<name>A0A8B6CP61_MYTGA</name>
<dbReference type="AlphaFoldDB" id="A0A8B6CP61"/>
<feature type="compositionally biased region" description="Basic and acidic residues" evidence="1">
    <location>
        <begin position="144"/>
        <end position="160"/>
    </location>
</feature>